<gene>
    <name evidence="2" type="ORF">D3875_21170</name>
</gene>
<dbReference type="OrthoDB" id="5187954at2"/>
<feature type="domain" description="DUF7687" evidence="1">
    <location>
        <begin position="2"/>
        <end position="133"/>
    </location>
</feature>
<evidence type="ECO:0000313" key="3">
    <source>
        <dbReference type="Proteomes" id="UP000286287"/>
    </source>
</evidence>
<evidence type="ECO:0000313" key="2">
    <source>
        <dbReference type="EMBL" id="RJF68873.1"/>
    </source>
</evidence>
<organism evidence="2 3">
    <name type="scientific">Deinococcus cavernae</name>
    <dbReference type="NCBI Taxonomy" id="2320857"/>
    <lineage>
        <taxon>Bacteria</taxon>
        <taxon>Thermotogati</taxon>
        <taxon>Deinococcota</taxon>
        <taxon>Deinococci</taxon>
        <taxon>Deinococcales</taxon>
        <taxon>Deinococcaceae</taxon>
        <taxon>Deinococcus</taxon>
    </lineage>
</organism>
<dbReference type="InterPro" id="IPR056104">
    <property type="entry name" value="DUF7687"/>
</dbReference>
<dbReference type="Proteomes" id="UP000286287">
    <property type="component" value="Unassembled WGS sequence"/>
</dbReference>
<accession>A0A418UZF1</accession>
<dbReference type="RefSeq" id="WP_119766744.1">
    <property type="nucleotide sequence ID" value="NZ_QYUJ01000030.1"/>
</dbReference>
<keyword evidence="3" id="KW-1185">Reference proteome</keyword>
<dbReference type="Pfam" id="PF24736">
    <property type="entry name" value="DUF7687"/>
    <property type="match status" value="1"/>
</dbReference>
<proteinExistence type="predicted"/>
<protein>
    <recommendedName>
        <fullName evidence="1">DUF7687 domain-containing protein</fullName>
    </recommendedName>
</protein>
<dbReference type="AlphaFoldDB" id="A0A418UZF1"/>
<reference evidence="2 3" key="1">
    <citation type="submission" date="2018-09" db="EMBL/GenBank/DDBJ databases">
        <authorList>
            <person name="Zhu H."/>
        </authorList>
    </citation>
    <scope>NUCLEOTIDE SEQUENCE [LARGE SCALE GENOMIC DNA]</scope>
    <source>
        <strain evidence="2 3">K2S05-167</strain>
    </source>
</reference>
<comment type="caution">
    <text evidence="2">The sequence shown here is derived from an EMBL/GenBank/DDBJ whole genome shotgun (WGS) entry which is preliminary data.</text>
</comment>
<sequence>MSVNYNPTNLTAVTRNGMPLRTMSRRVDGAYPGVVNPSAIWEVKEYYYTTSFGSRIADGVYETLLDGMEIAEMSKAEGVHILHYLIIDARDTWWGMGKSYLCRIVDMLNMGYVDEVLFGREVITERPRLVRSW</sequence>
<name>A0A418UZF1_9DEIO</name>
<dbReference type="EMBL" id="QYUJ01000030">
    <property type="protein sequence ID" value="RJF68873.1"/>
    <property type="molecule type" value="Genomic_DNA"/>
</dbReference>
<evidence type="ECO:0000259" key="1">
    <source>
        <dbReference type="Pfam" id="PF24736"/>
    </source>
</evidence>